<feature type="transmembrane region" description="Helical" evidence="6">
    <location>
        <begin position="424"/>
        <end position="441"/>
    </location>
</feature>
<feature type="region of interest" description="Disordered" evidence="5">
    <location>
        <begin position="228"/>
        <end position="258"/>
    </location>
</feature>
<feature type="transmembrane region" description="Helical" evidence="6">
    <location>
        <begin position="6"/>
        <end position="25"/>
    </location>
</feature>
<evidence type="ECO:0000256" key="1">
    <source>
        <dbReference type="ARBA" id="ARBA00004141"/>
    </source>
</evidence>
<keyword evidence="4 6" id="KW-0472">Membrane</keyword>
<feature type="compositionally biased region" description="Basic and acidic residues" evidence="5">
    <location>
        <begin position="312"/>
        <end position="334"/>
    </location>
</feature>
<name>A0A6G1GNN8_9PEZI</name>
<dbReference type="GO" id="GO:0016020">
    <property type="term" value="C:membrane"/>
    <property type="evidence" value="ECO:0007669"/>
    <property type="project" value="UniProtKB-SubCell"/>
</dbReference>
<dbReference type="InterPro" id="IPR004776">
    <property type="entry name" value="Mem_transp_PIN-like"/>
</dbReference>
<evidence type="ECO:0000256" key="6">
    <source>
        <dbReference type="SAM" id="Phobius"/>
    </source>
</evidence>
<dbReference type="OrthoDB" id="191139at2759"/>
<evidence type="ECO:0000313" key="8">
    <source>
        <dbReference type="Proteomes" id="UP000800041"/>
    </source>
</evidence>
<feature type="transmembrane region" description="Helical" evidence="6">
    <location>
        <begin position="462"/>
        <end position="483"/>
    </location>
</feature>
<keyword evidence="2 6" id="KW-0812">Transmembrane</keyword>
<sequence>MSCFNLHYPIIICLVFLAIFVPVFLTHKPSNAHLDSSSVGVVTDTPAVDTMGGVGASEIVTPLLGAIQASLSVLLTIFYGVLAAQLELLTPDAAKEVSRTCVRLFLPALLITQVGEQLHLGTWDRYWPILIWGILYNVLSISLGIVVTRMFKLPKWVTPALTFNNTTALPLLLLQSLAATGILDSLLISESDTASAALDRAKSYFLVNSMVSNSLTFAMGPRLLKPYEEDLPDDAKKSGSNSSKSPSSSSVDGEDSEDTLAEAHDDNYVHAQDIEHMPRNFKTMSHTSASDHPRHFTQRALVASPAEEVEEPDLRDGPDDPRTREEAEQDHATEESSLLPKPIVRASTRTSRRMSKSAEARFSRLPTWARETLSFLGAFLNPPLLGAAVGGLLGLVPALHKAFFGKPMKGGIFNAWLTNSVKEIGNIFAAMQTLVVGVKLSQSLRKMKKGEESGSVPWRCMGFIVAIRFLVWPAISIPIIYVLCAHTSILSDDPILWFSMMMMPTGPPAMILTSLADVNGSPESEKMSIAKFLTISYMITPLLCFTVVGSLKASEAAVAMK</sequence>
<dbReference type="PANTHER" id="PTHR31794">
    <property type="entry name" value="AUXIN EFFLUX TRANSPORTER FAMILY PROTEIN (EUROFUNG)"/>
    <property type="match status" value="1"/>
</dbReference>
<evidence type="ECO:0008006" key="9">
    <source>
        <dbReference type="Google" id="ProtNLM"/>
    </source>
</evidence>
<keyword evidence="8" id="KW-1185">Reference proteome</keyword>
<accession>A0A6G1GNN8</accession>
<dbReference type="Proteomes" id="UP000800041">
    <property type="component" value="Unassembled WGS sequence"/>
</dbReference>
<evidence type="ECO:0000256" key="3">
    <source>
        <dbReference type="ARBA" id="ARBA00022989"/>
    </source>
</evidence>
<dbReference type="Pfam" id="PF03547">
    <property type="entry name" value="Mem_trans"/>
    <property type="match status" value="1"/>
</dbReference>
<feature type="transmembrane region" description="Helical" evidence="6">
    <location>
        <begin position="528"/>
        <end position="551"/>
    </location>
</feature>
<evidence type="ECO:0000256" key="2">
    <source>
        <dbReference type="ARBA" id="ARBA00022692"/>
    </source>
</evidence>
<evidence type="ECO:0000313" key="7">
    <source>
        <dbReference type="EMBL" id="KAF1982442.1"/>
    </source>
</evidence>
<dbReference type="GO" id="GO:0055085">
    <property type="term" value="P:transmembrane transport"/>
    <property type="evidence" value="ECO:0007669"/>
    <property type="project" value="InterPro"/>
</dbReference>
<feature type="compositionally biased region" description="Basic and acidic residues" evidence="5">
    <location>
        <begin position="228"/>
        <end position="237"/>
    </location>
</feature>
<gene>
    <name evidence="7" type="ORF">K402DRAFT_195158</name>
</gene>
<dbReference type="EMBL" id="ML977184">
    <property type="protein sequence ID" value="KAF1982442.1"/>
    <property type="molecule type" value="Genomic_DNA"/>
</dbReference>
<proteinExistence type="predicted"/>
<dbReference type="GO" id="GO:0005783">
    <property type="term" value="C:endoplasmic reticulum"/>
    <property type="evidence" value="ECO:0007669"/>
    <property type="project" value="TreeGrafter"/>
</dbReference>
<feature type="region of interest" description="Disordered" evidence="5">
    <location>
        <begin position="301"/>
        <end position="352"/>
    </location>
</feature>
<protein>
    <recommendedName>
        <fullName evidence="9">Auxin efflux carrier</fullName>
    </recommendedName>
</protein>
<feature type="transmembrane region" description="Helical" evidence="6">
    <location>
        <begin position="126"/>
        <end position="147"/>
    </location>
</feature>
<reference evidence="7" key="1">
    <citation type="journal article" date="2020" name="Stud. Mycol.">
        <title>101 Dothideomycetes genomes: a test case for predicting lifestyles and emergence of pathogens.</title>
        <authorList>
            <person name="Haridas S."/>
            <person name="Albert R."/>
            <person name="Binder M."/>
            <person name="Bloem J."/>
            <person name="Labutti K."/>
            <person name="Salamov A."/>
            <person name="Andreopoulos B."/>
            <person name="Baker S."/>
            <person name="Barry K."/>
            <person name="Bills G."/>
            <person name="Bluhm B."/>
            <person name="Cannon C."/>
            <person name="Castanera R."/>
            <person name="Culley D."/>
            <person name="Daum C."/>
            <person name="Ezra D."/>
            <person name="Gonzalez J."/>
            <person name="Henrissat B."/>
            <person name="Kuo A."/>
            <person name="Liang C."/>
            <person name="Lipzen A."/>
            <person name="Lutzoni F."/>
            <person name="Magnuson J."/>
            <person name="Mondo S."/>
            <person name="Nolan M."/>
            <person name="Ohm R."/>
            <person name="Pangilinan J."/>
            <person name="Park H.-J."/>
            <person name="Ramirez L."/>
            <person name="Alfaro M."/>
            <person name="Sun H."/>
            <person name="Tritt A."/>
            <person name="Yoshinaga Y."/>
            <person name="Zwiers L.-H."/>
            <person name="Turgeon B."/>
            <person name="Goodwin S."/>
            <person name="Spatafora J."/>
            <person name="Crous P."/>
            <person name="Grigoriev I."/>
        </authorList>
    </citation>
    <scope>NUCLEOTIDE SEQUENCE</scope>
    <source>
        <strain evidence="7">CBS 113979</strain>
    </source>
</reference>
<comment type="subcellular location">
    <subcellularLocation>
        <location evidence="1">Membrane</location>
        <topology evidence="1">Multi-pass membrane protein</topology>
    </subcellularLocation>
</comment>
<organism evidence="7 8">
    <name type="scientific">Aulographum hederae CBS 113979</name>
    <dbReference type="NCBI Taxonomy" id="1176131"/>
    <lineage>
        <taxon>Eukaryota</taxon>
        <taxon>Fungi</taxon>
        <taxon>Dikarya</taxon>
        <taxon>Ascomycota</taxon>
        <taxon>Pezizomycotina</taxon>
        <taxon>Dothideomycetes</taxon>
        <taxon>Pleosporomycetidae</taxon>
        <taxon>Aulographales</taxon>
        <taxon>Aulographaceae</taxon>
    </lineage>
</organism>
<keyword evidence="3 6" id="KW-1133">Transmembrane helix</keyword>
<feature type="transmembrane region" description="Helical" evidence="6">
    <location>
        <begin position="59"/>
        <end position="82"/>
    </location>
</feature>
<evidence type="ECO:0000256" key="5">
    <source>
        <dbReference type="SAM" id="MobiDB-lite"/>
    </source>
</evidence>
<feature type="compositionally biased region" description="Low complexity" evidence="5">
    <location>
        <begin position="238"/>
        <end position="250"/>
    </location>
</feature>
<feature type="transmembrane region" description="Helical" evidence="6">
    <location>
        <begin position="384"/>
        <end position="404"/>
    </location>
</feature>
<evidence type="ECO:0000256" key="4">
    <source>
        <dbReference type="ARBA" id="ARBA00023136"/>
    </source>
</evidence>
<dbReference type="PANTHER" id="PTHR31794:SF4">
    <property type="entry name" value="AUXIN EFFLUX TRANSPORTER FAMILY PROTEIN (EUROFUNG)"/>
    <property type="match status" value="1"/>
</dbReference>
<dbReference type="AlphaFoldDB" id="A0A6G1GNN8"/>